<sequence>MQVILKKDVPNIGKKGDIKNVSDGYARNFLFKHGLAVQASSSAVHDVGLARQARQKHEEREKERARIIAQELSKTIVHTTMKAGKDGGVFGSLGAAKILELLKEKGFSLDRSNILLEHPLKSLGEHKVKIKLEHGHASEVTVKIDQA</sequence>
<name>A0A1F5BVT4_9BACT</name>
<evidence type="ECO:0000259" key="8">
    <source>
        <dbReference type="PROSITE" id="PS00651"/>
    </source>
</evidence>
<protein>
    <recommendedName>
        <fullName evidence="6 7">Large ribosomal subunit protein bL9</fullName>
    </recommendedName>
</protein>
<dbReference type="Gene3D" id="3.40.5.10">
    <property type="entry name" value="Ribosomal protein L9, N-terminal domain"/>
    <property type="match status" value="1"/>
</dbReference>
<accession>A0A1F5BVT4</accession>
<organism evidence="9 10">
    <name type="scientific">Candidatus Azambacteria bacterium RIFCSPLOWO2_01_FULL_46_25</name>
    <dbReference type="NCBI Taxonomy" id="1797298"/>
    <lineage>
        <taxon>Bacteria</taxon>
        <taxon>Candidatus Azamiibacteriota</taxon>
    </lineage>
</organism>
<keyword evidence="2 7" id="KW-0699">rRNA-binding</keyword>
<dbReference type="InterPro" id="IPR020594">
    <property type="entry name" value="Ribosomal_bL9_bac/chp"/>
</dbReference>
<proteinExistence type="inferred from homology"/>
<evidence type="ECO:0000256" key="5">
    <source>
        <dbReference type="ARBA" id="ARBA00023274"/>
    </source>
</evidence>
<evidence type="ECO:0000256" key="3">
    <source>
        <dbReference type="ARBA" id="ARBA00022884"/>
    </source>
</evidence>
<evidence type="ECO:0000256" key="7">
    <source>
        <dbReference type="HAMAP-Rule" id="MF_00503"/>
    </source>
</evidence>
<feature type="domain" description="Ribosomal protein L9" evidence="8">
    <location>
        <begin position="13"/>
        <end position="40"/>
    </location>
</feature>
<dbReference type="SUPFAM" id="SSF55658">
    <property type="entry name" value="L9 N-domain-like"/>
    <property type="match status" value="1"/>
</dbReference>
<dbReference type="InterPro" id="IPR009027">
    <property type="entry name" value="Ribosomal_bL9/RNase_H1_N"/>
</dbReference>
<dbReference type="HAMAP" id="MF_00503">
    <property type="entry name" value="Ribosomal_bL9"/>
    <property type="match status" value="1"/>
</dbReference>
<dbReference type="NCBIfam" id="TIGR00158">
    <property type="entry name" value="L9"/>
    <property type="match status" value="1"/>
</dbReference>
<dbReference type="Pfam" id="PF03948">
    <property type="entry name" value="Ribosomal_L9_C"/>
    <property type="match status" value="1"/>
</dbReference>
<comment type="function">
    <text evidence="7">Binds to the 23S rRNA.</text>
</comment>
<dbReference type="InterPro" id="IPR036935">
    <property type="entry name" value="Ribosomal_bL9_N_sf"/>
</dbReference>
<dbReference type="GO" id="GO:1990904">
    <property type="term" value="C:ribonucleoprotein complex"/>
    <property type="evidence" value="ECO:0007669"/>
    <property type="project" value="UniProtKB-KW"/>
</dbReference>
<dbReference type="STRING" id="1797298.A2988_04450"/>
<dbReference type="PANTHER" id="PTHR21368">
    <property type="entry name" value="50S RIBOSOMAL PROTEIN L9"/>
    <property type="match status" value="1"/>
</dbReference>
<keyword evidence="4 7" id="KW-0689">Ribosomal protein</keyword>
<dbReference type="EMBL" id="MEYS01000001">
    <property type="protein sequence ID" value="OGD34719.1"/>
    <property type="molecule type" value="Genomic_DNA"/>
</dbReference>
<dbReference type="GO" id="GO:0006412">
    <property type="term" value="P:translation"/>
    <property type="evidence" value="ECO:0007669"/>
    <property type="project" value="UniProtKB-UniRule"/>
</dbReference>
<evidence type="ECO:0000256" key="1">
    <source>
        <dbReference type="ARBA" id="ARBA00010605"/>
    </source>
</evidence>
<dbReference type="GO" id="GO:0019843">
    <property type="term" value="F:rRNA binding"/>
    <property type="evidence" value="ECO:0007669"/>
    <property type="project" value="UniProtKB-UniRule"/>
</dbReference>
<evidence type="ECO:0000313" key="10">
    <source>
        <dbReference type="Proteomes" id="UP000176650"/>
    </source>
</evidence>
<dbReference type="InterPro" id="IPR020069">
    <property type="entry name" value="Ribosomal_bL9_C"/>
</dbReference>
<gene>
    <name evidence="7" type="primary">rplI</name>
    <name evidence="9" type="ORF">A2988_04450</name>
</gene>
<evidence type="ECO:0000256" key="6">
    <source>
        <dbReference type="ARBA" id="ARBA00035292"/>
    </source>
</evidence>
<dbReference type="SUPFAM" id="SSF55653">
    <property type="entry name" value="Ribosomal protein L9 C-domain"/>
    <property type="match status" value="1"/>
</dbReference>
<reference evidence="9 10" key="1">
    <citation type="journal article" date="2016" name="Nat. Commun.">
        <title>Thousands of microbial genomes shed light on interconnected biogeochemical processes in an aquifer system.</title>
        <authorList>
            <person name="Anantharaman K."/>
            <person name="Brown C.T."/>
            <person name="Hug L.A."/>
            <person name="Sharon I."/>
            <person name="Castelle C.J."/>
            <person name="Probst A.J."/>
            <person name="Thomas B.C."/>
            <person name="Singh A."/>
            <person name="Wilkins M.J."/>
            <person name="Karaoz U."/>
            <person name="Brodie E.L."/>
            <person name="Williams K.H."/>
            <person name="Hubbard S.S."/>
            <person name="Banfield J.F."/>
        </authorList>
    </citation>
    <scope>NUCLEOTIDE SEQUENCE [LARGE SCALE GENOMIC DNA]</scope>
</reference>
<keyword evidence="3 7" id="KW-0694">RNA-binding</keyword>
<dbReference type="Proteomes" id="UP000176650">
    <property type="component" value="Unassembled WGS sequence"/>
</dbReference>
<dbReference type="InterPro" id="IPR036791">
    <property type="entry name" value="Ribosomal_bL9_C_sf"/>
</dbReference>
<dbReference type="Pfam" id="PF01281">
    <property type="entry name" value="Ribosomal_L9_N"/>
    <property type="match status" value="1"/>
</dbReference>
<dbReference type="AlphaFoldDB" id="A0A1F5BVT4"/>
<keyword evidence="5 7" id="KW-0687">Ribonucleoprotein</keyword>
<dbReference type="Gene3D" id="3.10.430.100">
    <property type="entry name" value="Ribosomal protein L9, C-terminal domain"/>
    <property type="match status" value="1"/>
</dbReference>
<comment type="caution">
    <text evidence="9">The sequence shown here is derived from an EMBL/GenBank/DDBJ whole genome shotgun (WGS) entry which is preliminary data.</text>
</comment>
<evidence type="ECO:0000313" key="9">
    <source>
        <dbReference type="EMBL" id="OGD34719.1"/>
    </source>
</evidence>
<evidence type="ECO:0000256" key="2">
    <source>
        <dbReference type="ARBA" id="ARBA00022730"/>
    </source>
</evidence>
<comment type="similarity">
    <text evidence="1 7">Belongs to the bacterial ribosomal protein bL9 family.</text>
</comment>
<dbReference type="InterPro" id="IPR020070">
    <property type="entry name" value="Ribosomal_bL9_N"/>
</dbReference>
<dbReference type="GO" id="GO:0003735">
    <property type="term" value="F:structural constituent of ribosome"/>
    <property type="evidence" value="ECO:0007669"/>
    <property type="project" value="InterPro"/>
</dbReference>
<evidence type="ECO:0000256" key="4">
    <source>
        <dbReference type="ARBA" id="ARBA00022980"/>
    </source>
</evidence>
<dbReference type="InterPro" id="IPR000244">
    <property type="entry name" value="Ribosomal_bL9"/>
</dbReference>
<dbReference type="GO" id="GO:0005840">
    <property type="term" value="C:ribosome"/>
    <property type="evidence" value="ECO:0007669"/>
    <property type="project" value="UniProtKB-KW"/>
</dbReference>
<dbReference type="PROSITE" id="PS00651">
    <property type="entry name" value="RIBOSOMAL_L9"/>
    <property type="match status" value="1"/>
</dbReference>